<dbReference type="Pfam" id="PF10294">
    <property type="entry name" value="Methyltransf_16"/>
    <property type="match status" value="1"/>
</dbReference>
<dbReference type="GO" id="GO:0005737">
    <property type="term" value="C:cytoplasm"/>
    <property type="evidence" value="ECO:0007669"/>
    <property type="project" value="TreeGrafter"/>
</dbReference>
<dbReference type="GO" id="GO:0008757">
    <property type="term" value="F:S-adenosylmethionine-dependent methyltransferase activity"/>
    <property type="evidence" value="ECO:0007669"/>
    <property type="project" value="UniProtKB-ARBA"/>
</dbReference>
<dbReference type="InterPro" id="IPR029063">
    <property type="entry name" value="SAM-dependent_MTases_sf"/>
</dbReference>
<reference evidence="1" key="1">
    <citation type="submission" date="2022-10" db="EMBL/GenBank/DDBJ databases">
        <title>Culturing micro-colonial fungi from biological soil crusts in the Mojave desert and describing Neophaeococcomyces mojavensis, and introducing the new genera and species Taxawa tesnikishii.</title>
        <authorList>
            <person name="Kurbessoian T."/>
            <person name="Stajich J.E."/>
        </authorList>
    </citation>
    <scope>NUCLEOTIDE SEQUENCE</scope>
    <source>
        <strain evidence="1">TK_41</strain>
    </source>
</reference>
<comment type="caution">
    <text evidence="1">The sequence shown here is derived from an EMBL/GenBank/DDBJ whole genome shotgun (WGS) entry which is preliminary data.</text>
</comment>
<dbReference type="PANTHER" id="PTHR14614">
    <property type="entry name" value="HEPATOCELLULAR CARCINOMA-ASSOCIATED ANTIGEN"/>
    <property type="match status" value="1"/>
</dbReference>
<evidence type="ECO:0000313" key="1">
    <source>
        <dbReference type="EMBL" id="KAJ9612291.1"/>
    </source>
</evidence>
<evidence type="ECO:0000313" key="2">
    <source>
        <dbReference type="Proteomes" id="UP001172673"/>
    </source>
</evidence>
<sequence>MFPSRITSPTPPIPQTEDIFSSALSTLFTDDVQNSHGVPGSHVTYHSRRFGDIELRIPQHPDVEEGRKLFAHYLWNAGVICADAVEEASRDDKRAEDREDGGTRVKWNKSYWDVCGQSVLELGAGTALPSIISALSGAASTTITDHPSSPALTTGAIEQNVKTNILERDKRKAPNDESTTTVGEVNIFGYTWGTTPMYSPSSYGKPLPQHQQPTSFTRIIIADCLWMPSQHVNLVKTVLHYLDDSDPGNCALVVAGFHTGRETVRNFLEIATGDYTLLAAKVEEQEDTKGNSESEDTETKHVAGRLRAAEIFEIDVNGLTRSWEAVREGDSREAAKRWCVVAVLVRR</sequence>
<accession>A0AA39CLG6</accession>
<dbReference type="AlphaFoldDB" id="A0AA39CLG6"/>
<evidence type="ECO:0008006" key="3">
    <source>
        <dbReference type="Google" id="ProtNLM"/>
    </source>
</evidence>
<gene>
    <name evidence="1" type="ORF">H2200_003888</name>
</gene>
<proteinExistence type="predicted"/>
<dbReference type="InterPro" id="IPR019410">
    <property type="entry name" value="Methyltransf_16"/>
</dbReference>
<dbReference type="EMBL" id="JAPDRK010000005">
    <property type="protein sequence ID" value="KAJ9612291.1"/>
    <property type="molecule type" value="Genomic_DNA"/>
</dbReference>
<organism evidence="1 2">
    <name type="scientific">Cladophialophora chaetospira</name>
    <dbReference type="NCBI Taxonomy" id="386627"/>
    <lineage>
        <taxon>Eukaryota</taxon>
        <taxon>Fungi</taxon>
        <taxon>Dikarya</taxon>
        <taxon>Ascomycota</taxon>
        <taxon>Pezizomycotina</taxon>
        <taxon>Eurotiomycetes</taxon>
        <taxon>Chaetothyriomycetidae</taxon>
        <taxon>Chaetothyriales</taxon>
        <taxon>Herpotrichiellaceae</taxon>
        <taxon>Cladophialophora</taxon>
    </lineage>
</organism>
<keyword evidence="2" id="KW-1185">Reference proteome</keyword>
<name>A0AA39CLG6_9EURO</name>
<dbReference type="Gene3D" id="3.40.50.150">
    <property type="entry name" value="Vaccinia Virus protein VP39"/>
    <property type="match status" value="1"/>
</dbReference>
<dbReference type="PANTHER" id="PTHR14614:SF104">
    <property type="entry name" value="N-METHYLTRANSFERASE, PUTATIVE (AFU_ORTHOLOGUE AFUA_1G17750)-RELATED"/>
    <property type="match status" value="1"/>
</dbReference>
<dbReference type="Proteomes" id="UP001172673">
    <property type="component" value="Unassembled WGS sequence"/>
</dbReference>
<protein>
    <recommendedName>
        <fullName evidence="3">Nicotinamide N-methyltransferase</fullName>
    </recommendedName>
</protein>